<accession>A0A7Y0X6F8</accession>
<evidence type="ECO:0000259" key="1">
    <source>
        <dbReference type="Pfam" id="PF17868"/>
    </source>
</evidence>
<dbReference type="Pfam" id="PF17868">
    <property type="entry name" value="AAA_lid_8"/>
    <property type="match status" value="1"/>
</dbReference>
<dbReference type="AlphaFoldDB" id="A0A7Y0X6F8"/>
<feature type="domain" description="ATPase RavA-like AAA lid" evidence="1">
    <location>
        <begin position="4"/>
        <end position="60"/>
    </location>
</feature>
<organism evidence="2 3">
    <name type="scientific">Vibrio parahaemolyticus</name>
    <dbReference type="NCBI Taxonomy" id="670"/>
    <lineage>
        <taxon>Bacteria</taxon>
        <taxon>Pseudomonadati</taxon>
        <taxon>Pseudomonadota</taxon>
        <taxon>Gammaproteobacteria</taxon>
        <taxon>Vibrionales</taxon>
        <taxon>Vibrionaceae</taxon>
        <taxon>Vibrio</taxon>
    </lineage>
</organism>
<comment type="caution">
    <text evidence="2">The sequence shown here is derived from an EMBL/GenBank/DDBJ whole genome shotgun (WGS) entry which is preliminary data.</text>
</comment>
<feature type="non-terminal residue" evidence="2">
    <location>
        <position position="78"/>
    </location>
</feature>
<gene>
    <name evidence="2" type="ORF">HKB21_14470</name>
</gene>
<name>A0A7Y0X6F8_VIBPH</name>
<dbReference type="InterPro" id="IPR041538">
    <property type="entry name" value="RavA-like_AAA_lid"/>
</dbReference>
<dbReference type="Proteomes" id="UP000555836">
    <property type="component" value="Unassembled WGS sequence"/>
</dbReference>
<proteinExistence type="predicted"/>
<dbReference type="EMBL" id="JABCLD010001512">
    <property type="protein sequence ID" value="NMU26823.1"/>
    <property type="molecule type" value="Genomic_DNA"/>
</dbReference>
<evidence type="ECO:0000313" key="3">
    <source>
        <dbReference type="Proteomes" id="UP000555836"/>
    </source>
</evidence>
<feature type="non-terminal residue" evidence="2">
    <location>
        <position position="1"/>
    </location>
</feature>
<evidence type="ECO:0000313" key="2">
    <source>
        <dbReference type="EMBL" id="NMU26823.1"/>
    </source>
</evidence>
<sequence length="78" mass="9016">ACKEFKNHLKSQDIKVSDRRGRKLVKVIKVSAFTSGFNETSIYDTWILPHCLWEQPEHFEGLPELYTRLVTVDGNTPP</sequence>
<protein>
    <submittedName>
        <fullName evidence="2">ATPase</fullName>
    </submittedName>
</protein>
<reference evidence="2 3" key="1">
    <citation type="submission" date="2020-04" db="EMBL/GenBank/DDBJ databases">
        <title>Whole-genome sequencing of Vibrio spp. from China reveals different genetic environments of blaCTX-M-14 among diverse lineages.</title>
        <authorList>
            <person name="Zheng Z."/>
            <person name="Ye L."/>
            <person name="Chen S."/>
        </authorList>
    </citation>
    <scope>NUCLEOTIDE SEQUENCE [LARGE SCALE GENOMIC DNA]</scope>
    <source>
        <strain evidence="2 3">Vb0574</strain>
    </source>
</reference>